<dbReference type="SUPFAM" id="SSF52540">
    <property type="entry name" value="P-loop containing nucleoside triphosphate hydrolases"/>
    <property type="match status" value="1"/>
</dbReference>
<dbReference type="Gene3D" id="3.40.1310.30">
    <property type="match status" value="1"/>
</dbReference>
<gene>
    <name evidence="2" type="ORF">FOC50_03210</name>
</gene>
<evidence type="ECO:0000313" key="3">
    <source>
        <dbReference type="Proteomes" id="UP000427636"/>
    </source>
</evidence>
<protein>
    <submittedName>
        <fullName evidence="2">Plasmid replication-like protein</fullName>
    </submittedName>
</protein>
<accession>A0ABX6FHA6</accession>
<feature type="domain" description="Helicase superfamily 3 single-stranded DNA/RNA virus" evidence="1">
    <location>
        <begin position="245"/>
        <end position="343"/>
    </location>
</feature>
<organism evidence="2 3">
    <name type="scientific">Gemella sanguinis</name>
    <dbReference type="NCBI Taxonomy" id="84135"/>
    <lineage>
        <taxon>Bacteria</taxon>
        <taxon>Bacillati</taxon>
        <taxon>Bacillota</taxon>
        <taxon>Bacilli</taxon>
        <taxon>Bacillales</taxon>
        <taxon>Gemellaceae</taxon>
        <taxon>Gemella</taxon>
    </lineage>
</organism>
<dbReference type="GeneID" id="84802264"/>
<dbReference type="RefSeq" id="WP_155824700.1">
    <property type="nucleotide sequence ID" value="NZ_CP046313.1"/>
</dbReference>
<evidence type="ECO:0000259" key="1">
    <source>
        <dbReference type="Pfam" id="PF00910"/>
    </source>
</evidence>
<keyword evidence="3" id="KW-1185">Reference proteome</keyword>
<evidence type="ECO:0000313" key="2">
    <source>
        <dbReference type="EMBL" id="QGS07361.1"/>
    </source>
</evidence>
<dbReference type="InterPro" id="IPR027417">
    <property type="entry name" value="P-loop_NTPase"/>
</dbReference>
<sequence length="448" mass="52790">MSKKEANLTAIVIVQQLDESYWHWDDTSPVKKAREGDCKQLLEEITKRLEENEIKVKECYGIVHDKDKRTIWDEVQMKNVIEDKEIHIHVLLKFEKGAPLKKLAVSIGVEPQYLQKLKSGRYGYDNSLSYLVHAKEEKKHRYNPKEVITLLGENYESIYNRRIDVWENGKAKKEINNTSDIKDLLVLAILKGNITKDNLLLSDKYYVVYARYKRLFNEAFDTYYEQKSLKSIEDIENGKFKKTIIFISGASGVGKTRFAKEIIHVLKLTSLKYTGKIWERCITASTNAFDEYYSQEILFLDDIRGNSLSLVDWLKLLDPFSISPISARYHNKQAVAKTIIITSPHHPREFFRTVENVGLEDFDQFYRRIDMYVKIEDNFSISYVEKKELTKEDKKKEHYKDNNKKYKYIFTKGEIYEKPVIVDKILKKIITNMNWNKKELSEHTDQSK</sequence>
<reference evidence="2 3" key="1">
    <citation type="submission" date="2019-11" db="EMBL/GenBank/DDBJ databases">
        <title>FDA dAtabase for Regulatory Grade micrObial Sequences (FDA-ARGOS): Supporting development and validation of Infectious Disease Dx tests.</title>
        <authorList>
            <person name="Turner S."/>
            <person name="Byrd R."/>
            <person name="Tallon L."/>
            <person name="Sadzewicz L."/>
            <person name="Vavikolanu K."/>
            <person name="Mehta A."/>
            <person name="Aluvathingal J."/>
            <person name="Nadendla S."/>
            <person name="Myers T."/>
            <person name="Yan Y."/>
            <person name="Sichtig H."/>
        </authorList>
    </citation>
    <scope>NUCLEOTIDE SEQUENCE [LARGE SCALE GENOMIC DNA]</scope>
    <source>
        <strain evidence="2 3">FDAARGOS_742</strain>
    </source>
</reference>
<dbReference type="Gene3D" id="3.40.50.300">
    <property type="entry name" value="P-loop containing nucleotide triphosphate hydrolases"/>
    <property type="match status" value="1"/>
</dbReference>
<dbReference type="Pfam" id="PF00910">
    <property type="entry name" value="RNA_helicase"/>
    <property type="match status" value="1"/>
</dbReference>
<proteinExistence type="predicted"/>
<dbReference type="InterPro" id="IPR000605">
    <property type="entry name" value="Helicase_SF3_ssDNA/RNA_vir"/>
</dbReference>
<dbReference type="EMBL" id="CP046313">
    <property type="protein sequence ID" value="QGS07361.1"/>
    <property type="molecule type" value="Genomic_DNA"/>
</dbReference>
<name>A0ABX6FHA6_9BACL</name>
<dbReference type="Proteomes" id="UP000427636">
    <property type="component" value="Chromosome"/>
</dbReference>
<dbReference type="CDD" id="cd02019">
    <property type="entry name" value="NK"/>
    <property type="match status" value="1"/>
</dbReference>